<dbReference type="Gene3D" id="3.30.540.10">
    <property type="entry name" value="Fructose-1,6-Bisphosphatase, subunit A, domain 1"/>
    <property type="match status" value="1"/>
</dbReference>
<comment type="caution">
    <text evidence="5">The sequence shown here is derived from an EMBL/GenBank/DDBJ whole genome shotgun (WGS) entry which is preliminary data.</text>
</comment>
<reference evidence="6" key="1">
    <citation type="journal article" date="2019" name="Int. J. Syst. Evol. Microbiol.">
        <title>The Global Catalogue of Microorganisms (GCM) 10K type strain sequencing project: providing services to taxonomists for standard genome sequencing and annotation.</title>
        <authorList>
            <consortium name="The Broad Institute Genomics Platform"/>
            <consortium name="The Broad Institute Genome Sequencing Center for Infectious Disease"/>
            <person name="Wu L."/>
            <person name="Ma J."/>
        </authorList>
    </citation>
    <scope>NUCLEOTIDE SEQUENCE [LARGE SCALE GENOMIC DNA]</scope>
    <source>
        <strain evidence="6">CGMCC 1.15959</strain>
    </source>
</reference>
<protein>
    <submittedName>
        <fullName evidence="5">Inositol monophosphatase</fullName>
    </submittedName>
</protein>
<evidence type="ECO:0000256" key="2">
    <source>
        <dbReference type="ARBA" id="ARBA00022723"/>
    </source>
</evidence>
<keyword evidence="4" id="KW-0460">Magnesium</keyword>
<evidence type="ECO:0000313" key="6">
    <source>
        <dbReference type="Proteomes" id="UP000619041"/>
    </source>
</evidence>
<dbReference type="InterPro" id="IPR020583">
    <property type="entry name" value="Inositol_monoP_metal-BS"/>
</dbReference>
<comment type="similarity">
    <text evidence="1">Belongs to the inositol monophosphatase superfamily.</text>
</comment>
<proteinExistence type="inferred from homology"/>
<keyword evidence="3" id="KW-0378">Hydrolase</keyword>
<gene>
    <name evidence="5" type="ORF">GCM10011515_13030</name>
</gene>
<dbReference type="Proteomes" id="UP000619041">
    <property type="component" value="Unassembled WGS sequence"/>
</dbReference>
<dbReference type="PROSITE" id="PS00629">
    <property type="entry name" value="IMP_1"/>
    <property type="match status" value="1"/>
</dbReference>
<dbReference type="PANTHER" id="PTHR20854:SF4">
    <property type="entry name" value="INOSITOL-1-MONOPHOSPHATASE-RELATED"/>
    <property type="match status" value="1"/>
</dbReference>
<dbReference type="EMBL" id="BMKL01000001">
    <property type="protein sequence ID" value="GGD94590.1"/>
    <property type="molecule type" value="Genomic_DNA"/>
</dbReference>
<dbReference type="Pfam" id="PF00459">
    <property type="entry name" value="Inositol_P"/>
    <property type="match status" value="1"/>
</dbReference>
<keyword evidence="6" id="KW-1185">Reference proteome</keyword>
<dbReference type="InterPro" id="IPR000760">
    <property type="entry name" value="Inositol_monophosphatase-like"/>
</dbReference>
<evidence type="ECO:0000313" key="5">
    <source>
        <dbReference type="EMBL" id="GGD94590.1"/>
    </source>
</evidence>
<dbReference type="PANTHER" id="PTHR20854">
    <property type="entry name" value="INOSITOL MONOPHOSPHATASE"/>
    <property type="match status" value="1"/>
</dbReference>
<keyword evidence="2" id="KW-0479">Metal-binding</keyword>
<dbReference type="Gene3D" id="3.40.190.80">
    <property type="match status" value="1"/>
</dbReference>
<evidence type="ECO:0000256" key="4">
    <source>
        <dbReference type="ARBA" id="ARBA00022842"/>
    </source>
</evidence>
<dbReference type="SUPFAM" id="SSF56655">
    <property type="entry name" value="Carbohydrate phosphatase"/>
    <property type="match status" value="1"/>
</dbReference>
<name>A0ABQ1S545_9SPHN</name>
<organism evidence="5 6">
    <name type="scientific">Tsuneonella deserti</name>
    <dbReference type="NCBI Taxonomy" id="2035528"/>
    <lineage>
        <taxon>Bacteria</taxon>
        <taxon>Pseudomonadati</taxon>
        <taxon>Pseudomonadota</taxon>
        <taxon>Alphaproteobacteria</taxon>
        <taxon>Sphingomonadales</taxon>
        <taxon>Erythrobacteraceae</taxon>
        <taxon>Tsuneonella</taxon>
    </lineage>
</organism>
<evidence type="ECO:0000256" key="3">
    <source>
        <dbReference type="ARBA" id="ARBA00022801"/>
    </source>
</evidence>
<dbReference type="CDD" id="cd01637">
    <property type="entry name" value="IMPase_like"/>
    <property type="match status" value="1"/>
</dbReference>
<evidence type="ECO:0000256" key="1">
    <source>
        <dbReference type="ARBA" id="ARBA00009759"/>
    </source>
</evidence>
<sequence length="270" mass="29647">MSALDAEMLALLRFAAERSILPRWRNLSEHEIEEKAKDDLVTVADREVEEFLSEALTRLAPGVAVVGEEAVHADPSLGERLSGACWIVDPIDGTTNFASGHGHFATMVALADGGEAIAAWIYDPQRQRMCRARRGEGAFVNEERLVARRCEAHPPRLAAMTRYMALPQRTLFDTRIAPRFELVDAPGCAAEQYPLVATGEHDIAIYERVLAWDHAAGTLFLNEAGGRCAHQDGSPYRVDSGRRGLVAAASPDLWDSFTSILDYAGYRPGE</sequence>
<accession>A0ABQ1S545</accession>
<dbReference type="RefSeq" id="WP_188644400.1">
    <property type="nucleotide sequence ID" value="NZ_BMKL01000001.1"/>
</dbReference>
<dbReference type="PRINTS" id="PR00377">
    <property type="entry name" value="IMPHPHTASES"/>
</dbReference>